<keyword evidence="3" id="KW-0238">DNA-binding</keyword>
<dbReference type="InterPro" id="IPR050950">
    <property type="entry name" value="HTH-type_LysR_regulators"/>
</dbReference>
<dbReference type="InterPro" id="IPR005119">
    <property type="entry name" value="LysR_subst-bd"/>
</dbReference>
<dbReference type="Proteomes" id="UP000260790">
    <property type="component" value="Unassembled WGS sequence"/>
</dbReference>
<protein>
    <submittedName>
        <fullName evidence="5">LysR family transcriptional regulator</fullName>
    </submittedName>
</protein>
<dbReference type="Pfam" id="PF03466">
    <property type="entry name" value="LysR_substrate"/>
    <property type="match status" value="1"/>
</dbReference>
<dbReference type="Pfam" id="PF00126">
    <property type="entry name" value="HTH_1"/>
    <property type="match status" value="1"/>
</dbReference>
<evidence type="ECO:0000256" key="3">
    <source>
        <dbReference type="ARBA" id="ARBA00023125"/>
    </source>
</evidence>
<keyword evidence="4" id="KW-0804">Transcription</keyword>
<dbReference type="InterPro" id="IPR036390">
    <property type="entry name" value="WH_DNA-bd_sf"/>
</dbReference>
<dbReference type="RefSeq" id="WP_117643553.1">
    <property type="nucleotide sequence ID" value="NZ_JAQCXN010000003.1"/>
</dbReference>
<dbReference type="Gene3D" id="3.40.190.290">
    <property type="match status" value="1"/>
</dbReference>
<dbReference type="SUPFAM" id="SSF53850">
    <property type="entry name" value="Periplasmic binding protein-like II"/>
    <property type="match status" value="1"/>
</dbReference>
<dbReference type="GO" id="GO:0003677">
    <property type="term" value="F:DNA binding"/>
    <property type="evidence" value="ECO:0007669"/>
    <property type="project" value="UniProtKB-KW"/>
</dbReference>
<evidence type="ECO:0000256" key="1">
    <source>
        <dbReference type="ARBA" id="ARBA00009437"/>
    </source>
</evidence>
<sequence length="321" mass="36693">MAILNDNTILQYLDSLLKYNSFTKASEDLYISQPYLTQVVKKTEKHIGVKIIDRGNNQIRLTEAGRLYYKYLTENVEHTNNFINQLNEFTQKKNSVIKIGVLPTLGSFLLPQFLPEFIKNHPDVKIELEEASPEISVEKAIKGQINFYIGQTPATVGPQLECEVRGHEPYYFMIPKTSKYYHPDQKFVNIESVDIEKLLQEPLLLTCAGSAIRQQINFLTHKFKTNPIIVLESTNIETIASLSAKGIGSTIIPATVAMHLDEGEYNLCPLPQDILSLDYFLAYAKERNLSPNEKDMIETFKKINIIECTQKEGWPKFSELR</sequence>
<dbReference type="GO" id="GO:0005829">
    <property type="term" value="C:cytosol"/>
    <property type="evidence" value="ECO:0007669"/>
    <property type="project" value="TreeGrafter"/>
</dbReference>
<comment type="caution">
    <text evidence="5">The sequence shown here is derived from an EMBL/GenBank/DDBJ whole genome shotgun (WGS) entry which is preliminary data.</text>
</comment>
<evidence type="ECO:0000256" key="4">
    <source>
        <dbReference type="ARBA" id="ARBA00023163"/>
    </source>
</evidence>
<dbReference type="GO" id="GO:0003700">
    <property type="term" value="F:DNA-binding transcription factor activity"/>
    <property type="evidence" value="ECO:0007669"/>
    <property type="project" value="InterPro"/>
</dbReference>
<dbReference type="CDD" id="cd05466">
    <property type="entry name" value="PBP2_LTTR_substrate"/>
    <property type="match status" value="1"/>
</dbReference>
<evidence type="ECO:0000256" key="2">
    <source>
        <dbReference type="ARBA" id="ARBA00023015"/>
    </source>
</evidence>
<dbReference type="SUPFAM" id="SSF46785">
    <property type="entry name" value="Winged helix' DNA-binding domain"/>
    <property type="match status" value="1"/>
</dbReference>
<name>A0A3E4M824_9LACO</name>
<evidence type="ECO:0000313" key="5">
    <source>
        <dbReference type="EMBL" id="RGK45814.1"/>
    </source>
</evidence>
<dbReference type="InterPro" id="IPR036388">
    <property type="entry name" value="WH-like_DNA-bd_sf"/>
</dbReference>
<dbReference type="AlphaFoldDB" id="A0A3E4M824"/>
<reference evidence="5 6" key="1">
    <citation type="submission" date="2018-08" db="EMBL/GenBank/DDBJ databases">
        <title>A genome reference for cultivated species of the human gut microbiota.</title>
        <authorList>
            <person name="Zou Y."/>
            <person name="Xue W."/>
            <person name="Luo G."/>
        </authorList>
    </citation>
    <scope>NUCLEOTIDE SEQUENCE [LARGE SCALE GENOMIC DNA]</scope>
    <source>
        <strain evidence="5 6">TF10-9AT</strain>
    </source>
</reference>
<dbReference type="InterPro" id="IPR000847">
    <property type="entry name" value="LysR_HTH_N"/>
</dbReference>
<dbReference type="PANTHER" id="PTHR30419:SF8">
    <property type="entry name" value="NITROGEN ASSIMILATION TRANSCRIPTIONAL ACTIVATOR-RELATED"/>
    <property type="match status" value="1"/>
</dbReference>
<evidence type="ECO:0000313" key="6">
    <source>
        <dbReference type="Proteomes" id="UP000260790"/>
    </source>
</evidence>
<dbReference type="PROSITE" id="PS50931">
    <property type="entry name" value="HTH_LYSR"/>
    <property type="match status" value="1"/>
</dbReference>
<dbReference type="Gene3D" id="1.10.10.10">
    <property type="entry name" value="Winged helix-like DNA-binding domain superfamily/Winged helix DNA-binding domain"/>
    <property type="match status" value="1"/>
</dbReference>
<accession>A0A3E4M824</accession>
<dbReference type="EMBL" id="QSQR01000008">
    <property type="protein sequence ID" value="RGK45814.1"/>
    <property type="molecule type" value="Genomic_DNA"/>
</dbReference>
<organism evidence="5 6">
    <name type="scientific">Ligilactobacillus ruminis</name>
    <dbReference type="NCBI Taxonomy" id="1623"/>
    <lineage>
        <taxon>Bacteria</taxon>
        <taxon>Bacillati</taxon>
        <taxon>Bacillota</taxon>
        <taxon>Bacilli</taxon>
        <taxon>Lactobacillales</taxon>
        <taxon>Lactobacillaceae</taxon>
        <taxon>Ligilactobacillus</taxon>
    </lineage>
</organism>
<gene>
    <name evidence="5" type="ORF">DXD09_07920</name>
</gene>
<comment type="similarity">
    <text evidence="1">Belongs to the LysR transcriptional regulatory family.</text>
</comment>
<dbReference type="PANTHER" id="PTHR30419">
    <property type="entry name" value="HTH-TYPE TRANSCRIPTIONAL REGULATOR YBHD"/>
    <property type="match status" value="1"/>
</dbReference>
<proteinExistence type="inferred from homology"/>
<keyword evidence="2" id="KW-0805">Transcription regulation</keyword>